<protein>
    <recommendedName>
        <fullName evidence="3 13">Fumarylacetoacetase</fullName>
        <ecNumber evidence="3 13">3.7.1.2</ecNumber>
    </recommendedName>
    <alternativeName>
        <fullName evidence="13">Fumarylacetoacetate hydrolase</fullName>
    </alternativeName>
</protein>
<comment type="caution">
    <text evidence="16">The sequence shown here is derived from an EMBL/GenBank/DDBJ whole genome shotgun (WGS) entry which is preliminary data.</text>
</comment>
<comment type="similarity">
    <text evidence="2 13">Belongs to the FAH family.</text>
</comment>
<organism evidence="16 17">
    <name type="scientific">Dactylonectria macrodidyma</name>
    <dbReference type="NCBI Taxonomy" id="307937"/>
    <lineage>
        <taxon>Eukaryota</taxon>
        <taxon>Fungi</taxon>
        <taxon>Dikarya</taxon>
        <taxon>Ascomycota</taxon>
        <taxon>Pezizomycotina</taxon>
        <taxon>Sordariomycetes</taxon>
        <taxon>Hypocreomycetidae</taxon>
        <taxon>Hypocreales</taxon>
        <taxon>Nectriaceae</taxon>
        <taxon>Dactylonectria</taxon>
    </lineage>
</organism>
<dbReference type="EMBL" id="JAGMUV010000015">
    <property type="protein sequence ID" value="KAH7133861.1"/>
    <property type="molecule type" value="Genomic_DNA"/>
</dbReference>
<evidence type="ECO:0000256" key="11">
    <source>
        <dbReference type="PIRSR" id="PIRSR605959-2"/>
    </source>
</evidence>
<dbReference type="GO" id="GO:1902000">
    <property type="term" value="P:homogentisate catabolic process"/>
    <property type="evidence" value="ECO:0007669"/>
    <property type="project" value="TreeGrafter"/>
</dbReference>
<feature type="active site" description="Proton acceptor" evidence="10">
    <location>
        <position position="129"/>
    </location>
</feature>
<proteinExistence type="inferred from homology"/>
<keyword evidence="9 13" id="KW-0585">Phenylalanine catabolism</keyword>
<keyword evidence="4 12" id="KW-0479">Metal-binding</keyword>
<dbReference type="Proteomes" id="UP000738349">
    <property type="component" value="Unassembled WGS sequence"/>
</dbReference>
<feature type="binding site" evidence="11">
    <location>
        <position position="343"/>
    </location>
    <ligand>
        <name>substrate</name>
    </ligand>
</feature>
<keyword evidence="7 12" id="KW-0460">Magnesium</keyword>
<feature type="binding site" evidence="12">
    <location>
        <position position="226"/>
    </location>
    <ligand>
        <name>Ca(2+)</name>
        <dbReference type="ChEBI" id="CHEBI:29108"/>
    </ligand>
</feature>
<dbReference type="Pfam" id="PF01557">
    <property type="entry name" value="FAA_hydrolase"/>
    <property type="match status" value="1"/>
</dbReference>
<evidence type="ECO:0000256" key="5">
    <source>
        <dbReference type="ARBA" id="ARBA00022801"/>
    </source>
</evidence>
<feature type="binding site" evidence="12">
    <location>
        <position position="250"/>
    </location>
    <ligand>
        <name>Mg(2+)</name>
        <dbReference type="ChEBI" id="CHEBI:18420"/>
    </ligand>
</feature>
<feature type="binding site" evidence="11">
    <location>
        <position position="233"/>
    </location>
    <ligand>
        <name>substrate</name>
    </ligand>
</feature>
<evidence type="ECO:0000256" key="2">
    <source>
        <dbReference type="ARBA" id="ARBA00010211"/>
    </source>
</evidence>
<dbReference type="GO" id="GO:0046872">
    <property type="term" value="F:metal ion binding"/>
    <property type="evidence" value="ECO:0007669"/>
    <property type="project" value="UniProtKB-UniRule"/>
</dbReference>
<dbReference type="GO" id="GO:0006559">
    <property type="term" value="P:L-phenylalanine catabolic process"/>
    <property type="evidence" value="ECO:0007669"/>
    <property type="project" value="UniProtKB-UniRule"/>
</dbReference>
<dbReference type="Gene3D" id="2.30.30.230">
    <property type="entry name" value="Fumarylacetoacetase, N-terminal domain"/>
    <property type="match status" value="1"/>
</dbReference>
<reference evidence="16" key="1">
    <citation type="journal article" date="2021" name="Nat. Commun.">
        <title>Genetic determinants of endophytism in the Arabidopsis root mycobiome.</title>
        <authorList>
            <person name="Mesny F."/>
            <person name="Miyauchi S."/>
            <person name="Thiergart T."/>
            <person name="Pickel B."/>
            <person name="Atanasova L."/>
            <person name="Karlsson M."/>
            <person name="Huettel B."/>
            <person name="Barry K.W."/>
            <person name="Haridas S."/>
            <person name="Chen C."/>
            <person name="Bauer D."/>
            <person name="Andreopoulos W."/>
            <person name="Pangilinan J."/>
            <person name="LaButti K."/>
            <person name="Riley R."/>
            <person name="Lipzen A."/>
            <person name="Clum A."/>
            <person name="Drula E."/>
            <person name="Henrissat B."/>
            <person name="Kohler A."/>
            <person name="Grigoriev I.V."/>
            <person name="Martin F.M."/>
            <person name="Hacquard S."/>
        </authorList>
    </citation>
    <scope>NUCLEOTIDE SEQUENCE</scope>
    <source>
        <strain evidence="16">MPI-CAGE-AT-0147</strain>
    </source>
</reference>
<feature type="non-terminal residue" evidence="16">
    <location>
        <position position="416"/>
    </location>
</feature>
<evidence type="ECO:0000259" key="14">
    <source>
        <dbReference type="Pfam" id="PF01557"/>
    </source>
</evidence>
<feature type="binding site" evidence="12">
    <location>
        <position position="122"/>
    </location>
    <ligand>
        <name>Ca(2+)</name>
        <dbReference type="ChEBI" id="CHEBI:29108"/>
    </ligand>
</feature>
<name>A0A9P9IVI4_9HYPO</name>
<feature type="binding site" evidence="12">
    <location>
        <position position="226"/>
    </location>
    <ligand>
        <name>Mg(2+)</name>
        <dbReference type="ChEBI" id="CHEBI:18420"/>
    </ligand>
</feature>
<feature type="binding site" evidence="12">
    <location>
        <position position="246"/>
    </location>
    <ligand>
        <name>Mg(2+)</name>
        <dbReference type="ChEBI" id="CHEBI:18420"/>
    </ligand>
</feature>
<dbReference type="SUPFAM" id="SSF63433">
    <property type="entry name" value="Fumarylacetoacetate hydrolase, FAH, N-terminal domain"/>
    <property type="match status" value="1"/>
</dbReference>
<dbReference type="PANTHER" id="PTHR43069:SF2">
    <property type="entry name" value="FUMARYLACETOACETASE"/>
    <property type="match status" value="1"/>
</dbReference>
<dbReference type="OrthoDB" id="9971669at2759"/>
<dbReference type="NCBIfam" id="TIGR01266">
    <property type="entry name" value="fum_ac_acetase"/>
    <property type="match status" value="1"/>
</dbReference>
<dbReference type="GO" id="GO:0004334">
    <property type="term" value="F:fumarylacetoacetase activity"/>
    <property type="evidence" value="ECO:0007669"/>
    <property type="project" value="UniProtKB-UniRule"/>
</dbReference>
<keyword evidence="8 13" id="KW-0828">Tyrosine catabolism</keyword>
<comment type="cofactor">
    <cofactor evidence="13">
        <name>Mg(2+)</name>
        <dbReference type="ChEBI" id="CHEBI:18420"/>
    </cofactor>
    <cofactor evidence="13">
        <name>Ca(2+)</name>
        <dbReference type="ChEBI" id="CHEBI:29108"/>
    </cofactor>
</comment>
<sequence length="416" mass="45267">MGMNIEISEYSPFSIHNIPFGVISTAKDATPRCAVAVGDFAIDLVKFAKAGRLDHVGLQPSASDVFSKPSLNTFAALGRKTCRAVRESLINDINNGQIPQDCLSRLDDVTMHLPFQVGGYSDFYCSLEHVQNCSPMAAGASIPDNWFYAPSVYNSRVSSVITSPQPVRRPRGVYYGEGGKPTYGASQEIDYELEMGFFVSKPIPFGSELDIKQVEEHIFGFVMLNDWSARDLQIFEMKPLGPFHAKGFGTSISPWVVTMDALEAFKCPPKTKQDPAPFDHVKWPGQDGTFDIKLSVELIRNGKKISLGTSNLRYLYWTPFQQLTHHASAMCGLGTGDLIGTGTISGDGVDEAGRKTELGCLYEATQAGSKEVELPDGSRFKYLMDGDEVILQGSCGDPSGGGPFLGFGECRGVLLP</sequence>
<evidence type="ECO:0000313" key="16">
    <source>
        <dbReference type="EMBL" id="KAH7133861.1"/>
    </source>
</evidence>
<dbReference type="InterPro" id="IPR011234">
    <property type="entry name" value="Fumarylacetoacetase-like_C"/>
</dbReference>
<keyword evidence="5 13" id="KW-0378">Hydrolase</keyword>
<feature type="binding site" evidence="12">
    <location>
        <position position="192"/>
    </location>
    <ligand>
        <name>Ca(2+)</name>
        <dbReference type="ChEBI" id="CHEBI:29108"/>
    </ligand>
</feature>
<dbReference type="EC" id="3.7.1.2" evidence="3 13"/>
<feature type="domain" description="Fumarylacetoacetase N-terminal" evidence="15">
    <location>
        <begin position="16"/>
        <end position="114"/>
    </location>
</feature>
<evidence type="ECO:0000313" key="17">
    <source>
        <dbReference type="Proteomes" id="UP000738349"/>
    </source>
</evidence>
<evidence type="ECO:0000256" key="4">
    <source>
        <dbReference type="ARBA" id="ARBA00022723"/>
    </source>
</evidence>
<comment type="pathway">
    <text evidence="1 13">Amino-acid degradation; L-phenylalanine degradation; acetoacetate and fumarate from L-phenylalanine: step 6/6.</text>
</comment>
<feature type="binding site" evidence="11">
    <location>
        <position position="124"/>
    </location>
    <ligand>
        <name>substrate</name>
    </ligand>
</feature>
<gene>
    <name evidence="16" type="ORF">EDB81DRAFT_727357</name>
</gene>
<dbReference type="GO" id="GO:0006572">
    <property type="term" value="P:L-tyrosine catabolic process"/>
    <property type="evidence" value="ECO:0007669"/>
    <property type="project" value="UniProtKB-UniRule"/>
</dbReference>
<feature type="binding site" evidence="12">
    <location>
        <position position="194"/>
    </location>
    <ligand>
        <name>Ca(2+)</name>
        <dbReference type="ChEBI" id="CHEBI:29108"/>
    </ligand>
</feature>
<dbReference type="InterPro" id="IPR015377">
    <property type="entry name" value="Fumarylacetoacetase_N"/>
</dbReference>
<dbReference type="SUPFAM" id="SSF56529">
    <property type="entry name" value="FAH"/>
    <property type="match status" value="1"/>
</dbReference>
<dbReference type="Gene3D" id="3.90.850.10">
    <property type="entry name" value="Fumarylacetoacetase-like, C-terminal domain"/>
    <property type="match status" value="1"/>
</dbReference>
<dbReference type="InterPro" id="IPR005959">
    <property type="entry name" value="Fumarylacetoacetase"/>
</dbReference>
<evidence type="ECO:0000256" key="7">
    <source>
        <dbReference type="ARBA" id="ARBA00022842"/>
    </source>
</evidence>
<accession>A0A9P9IVI4</accession>
<dbReference type="InterPro" id="IPR036462">
    <property type="entry name" value="Fumarylacetoacetase_N_sf"/>
</dbReference>
<dbReference type="InterPro" id="IPR036663">
    <property type="entry name" value="Fumarylacetoacetase_C_sf"/>
</dbReference>
<evidence type="ECO:0000256" key="3">
    <source>
        <dbReference type="ARBA" id="ARBA00012094"/>
    </source>
</evidence>
<evidence type="ECO:0000259" key="15">
    <source>
        <dbReference type="Pfam" id="PF09298"/>
    </source>
</evidence>
<evidence type="ECO:0000256" key="1">
    <source>
        <dbReference type="ARBA" id="ARBA00004782"/>
    </source>
</evidence>
<comment type="catalytic activity">
    <reaction evidence="13">
        <text>4-fumarylacetoacetate + H2O = acetoacetate + fumarate + H(+)</text>
        <dbReference type="Rhea" id="RHEA:10244"/>
        <dbReference type="ChEBI" id="CHEBI:13705"/>
        <dbReference type="ChEBI" id="CHEBI:15377"/>
        <dbReference type="ChEBI" id="CHEBI:15378"/>
        <dbReference type="ChEBI" id="CHEBI:18034"/>
        <dbReference type="ChEBI" id="CHEBI:29806"/>
        <dbReference type="EC" id="3.7.1.2"/>
    </reaction>
</comment>
<evidence type="ECO:0000256" key="13">
    <source>
        <dbReference type="RuleBase" id="RU366008"/>
    </source>
</evidence>
<keyword evidence="6 12" id="KW-0106">Calcium</keyword>
<evidence type="ECO:0000256" key="9">
    <source>
        <dbReference type="ARBA" id="ARBA00023232"/>
    </source>
</evidence>
<keyword evidence="17" id="KW-1185">Reference proteome</keyword>
<evidence type="ECO:0000256" key="8">
    <source>
        <dbReference type="ARBA" id="ARBA00022878"/>
    </source>
</evidence>
<dbReference type="AlphaFoldDB" id="A0A9P9IVI4"/>
<evidence type="ECO:0000256" key="12">
    <source>
        <dbReference type="PIRSR" id="PIRSR605959-3"/>
    </source>
</evidence>
<dbReference type="Pfam" id="PF09298">
    <property type="entry name" value="FAA_hydrolase_N"/>
    <property type="match status" value="1"/>
</dbReference>
<feature type="domain" description="Fumarylacetoacetase-like C-terminal" evidence="14">
    <location>
        <begin position="121"/>
        <end position="377"/>
    </location>
</feature>
<evidence type="ECO:0000256" key="10">
    <source>
        <dbReference type="PIRSR" id="PIRSR605959-1"/>
    </source>
</evidence>
<evidence type="ECO:0000256" key="6">
    <source>
        <dbReference type="ARBA" id="ARBA00022837"/>
    </source>
</evidence>
<dbReference type="PANTHER" id="PTHR43069">
    <property type="entry name" value="FUMARYLACETOACETASE"/>
    <property type="match status" value="1"/>
</dbReference>